<dbReference type="GO" id="GO:0006310">
    <property type="term" value="P:DNA recombination"/>
    <property type="evidence" value="ECO:0007669"/>
    <property type="project" value="UniProtKB-KW"/>
</dbReference>
<evidence type="ECO:0000256" key="1">
    <source>
        <dbReference type="ARBA" id="ARBA00008857"/>
    </source>
</evidence>
<evidence type="ECO:0000256" key="3">
    <source>
        <dbReference type="ARBA" id="ARBA00023172"/>
    </source>
</evidence>
<keyword evidence="2" id="KW-0238">DNA-binding</keyword>
<dbReference type="GO" id="GO:0003677">
    <property type="term" value="F:DNA binding"/>
    <property type="evidence" value="ECO:0007669"/>
    <property type="project" value="UniProtKB-KW"/>
</dbReference>
<proteinExistence type="inferred from homology"/>
<dbReference type="Pfam" id="PF17293">
    <property type="entry name" value="Arm-DNA-bind_5"/>
    <property type="match status" value="1"/>
</dbReference>
<reference evidence="5 6" key="1">
    <citation type="submission" date="2018-06" db="EMBL/GenBank/DDBJ databases">
        <title>Echinicola strongylocentroti sp. nov., isolated from a sea urchin Strongylocentrotus intermedius.</title>
        <authorList>
            <person name="Bae S.S."/>
        </authorList>
    </citation>
    <scope>NUCLEOTIDE SEQUENCE [LARGE SCALE GENOMIC DNA]</scope>
    <source>
        <strain evidence="5 6">MEBiC08714</strain>
    </source>
</reference>
<dbReference type="OrthoDB" id="9806835at2"/>
<dbReference type="InterPro" id="IPR013762">
    <property type="entry name" value="Integrase-like_cat_sf"/>
</dbReference>
<dbReference type="RefSeq" id="WP_112783569.1">
    <property type="nucleotide sequence ID" value="NZ_CP030041.1"/>
</dbReference>
<dbReference type="PANTHER" id="PTHR30349">
    <property type="entry name" value="PHAGE INTEGRASE-RELATED"/>
    <property type="match status" value="1"/>
</dbReference>
<dbReference type="PANTHER" id="PTHR30349:SF64">
    <property type="entry name" value="PROPHAGE INTEGRASE INTD-RELATED"/>
    <property type="match status" value="1"/>
</dbReference>
<comment type="similarity">
    <text evidence="1">Belongs to the 'phage' integrase family.</text>
</comment>
<evidence type="ECO:0000259" key="4">
    <source>
        <dbReference type="PROSITE" id="PS51898"/>
    </source>
</evidence>
<dbReference type="Pfam" id="PF00589">
    <property type="entry name" value="Phage_integrase"/>
    <property type="match status" value="1"/>
</dbReference>
<keyword evidence="3" id="KW-0233">DNA recombination</keyword>
<dbReference type="InterPro" id="IPR010998">
    <property type="entry name" value="Integrase_recombinase_N"/>
</dbReference>
<sequence length="437" mass="51412">MEASLRFTLRKDLINKRGEMPISLIITLNGQKRKISTGISILPELWSESSRNILALTLKQRTQLEKIHGDLVPPKAVLIKYESELNELKFKIQKIEEEFRFSGVPYSASKIVDSYKETNEEKVEKPEPEGLVYDFIDQYIQDNELIRAKGSLVVYKSLRKHLKNFQKKSRKKIRFENMDYIFMQAFQNYLVGWKEVNKKTGRVTTLNNVSIGKQLSTLKTFLSYARRRGIKVHDGYKEFTIKKERLEVIALNQREFDSLYNLDLRENRRLQQVKDIFIFSCATGYRYSDLRQLRREHIKGDEIRLTITKTKEPSVVPLNRYSREILAKYEERLEPLPIISNQKFNNYVKELCKLASIDEPVEIIRYRGAKREAKVFPKYELISAHTGRKTFVTLSLAKGIPAEVVMKITGHSDYKSFKRYIEVDEQRKRDEMTKAWS</sequence>
<dbReference type="SUPFAM" id="SSF56349">
    <property type="entry name" value="DNA breaking-rejoining enzymes"/>
    <property type="match status" value="1"/>
</dbReference>
<dbReference type="Pfam" id="PF13102">
    <property type="entry name" value="Phage_int_SAM_5"/>
    <property type="match status" value="1"/>
</dbReference>
<feature type="domain" description="Tyr recombinase" evidence="4">
    <location>
        <begin position="246"/>
        <end position="433"/>
    </location>
</feature>
<dbReference type="KEGG" id="est:DN752_08640"/>
<name>A0A2Z4IGX9_9BACT</name>
<dbReference type="Gene3D" id="1.10.443.10">
    <property type="entry name" value="Intergrase catalytic core"/>
    <property type="match status" value="1"/>
</dbReference>
<dbReference type="EMBL" id="CP030041">
    <property type="protein sequence ID" value="AWW30185.1"/>
    <property type="molecule type" value="Genomic_DNA"/>
</dbReference>
<evidence type="ECO:0000313" key="5">
    <source>
        <dbReference type="EMBL" id="AWW30185.1"/>
    </source>
</evidence>
<dbReference type="Gene3D" id="1.10.150.130">
    <property type="match status" value="1"/>
</dbReference>
<dbReference type="AlphaFoldDB" id="A0A2Z4IGX9"/>
<gene>
    <name evidence="5" type="ORF">DN752_08640</name>
</gene>
<organism evidence="5 6">
    <name type="scientific">Echinicola strongylocentroti</name>
    <dbReference type="NCBI Taxonomy" id="1795355"/>
    <lineage>
        <taxon>Bacteria</taxon>
        <taxon>Pseudomonadati</taxon>
        <taxon>Bacteroidota</taxon>
        <taxon>Cytophagia</taxon>
        <taxon>Cytophagales</taxon>
        <taxon>Cyclobacteriaceae</taxon>
        <taxon>Echinicola</taxon>
    </lineage>
</organism>
<accession>A0A2Z4IGX9</accession>
<protein>
    <submittedName>
        <fullName evidence="5">Site-specific integrase</fullName>
    </submittedName>
</protein>
<dbReference type="Proteomes" id="UP000248688">
    <property type="component" value="Chromosome"/>
</dbReference>
<dbReference type="InterPro" id="IPR035386">
    <property type="entry name" value="Arm-DNA-bind_5"/>
</dbReference>
<dbReference type="PROSITE" id="PS51898">
    <property type="entry name" value="TYR_RECOMBINASE"/>
    <property type="match status" value="1"/>
</dbReference>
<evidence type="ECO:0000256" key="2">
    <source>
        <dbReference type="ARBA" id="ARBA00023125"/>
    </source>
</evidence>
<dbReference type="InterPro" id="IPR050090">
    <property type="entry name" value="Tyrosine_recombinase_XerCD"/>
</dbReference>
<keyword evidence="6" id="KW-1185">Reference proteome</keyword>
<evidence type="ECO:0000313" key="6">
    <source>
        <dbReference type="Proteomes" id="UP000248688"/>
    </source>
</evidence>
<dbReference type="InterPro" id="IPR025269">
    <property type="entry name" value="SAM-like_dom"/>
</dbReference>
<dbReference type="InterPro" id="IPR002104">
    <property type="entry name" value="Integrase_catalytic"/>
</dbReference>
<dbReference type="GO" id="GO:0015074">
    <property type="term" value="P:DNA integration"/>
    <property type="evidence" value="ECO:0007669"/>
    <property type="project" value="InterPro"/>
</dbReference>
<dbReference type="InterPro" id="IPR011010">
    <property type="entry name" value="DNA_brk_join_enz"/>
</dbReference>
<dbReference type="CDD" id="cd01185">
    <property type="entry name" value="INTN1_C_like"/>
    <property type="match status" value="1"/>
</dbReference>